<dbReference type="Gene3D" id="3.50.50.100">
    <property type="match status" value="1"/>
</dbReference>
<keyword evidence="7" id="KW-1185">Reference proteome</keyword>
<keyword evidence="2" id="KW-0285">Flavoprotein</keyword>
<protein>
    <submittedName>
        <fullName evidence="6">NADH dehydrogenase, FAD-containing subunit</fullName>
    </submittedName>
</protein>
<accession>A0A1I4SV29</accession>
<dbReference type="Pfam" id="PF07992">
    <property type="entry name" value="Pyr_redox_2"/>
    <property type="match status" value="1"/>
</dbReference>
<comment type="cofactor">
    <cofactor evidence="1">
        <name>FAD</name>
        <dbReference type="ChEBI" id="CHEBI:57692"/>
    </cofactor>
</comment>
<proteinExistence type="predicted"/>
<evidence type="ECO:0000256" key="4">
    <source>
        <dbReference type="ARBA" id="ARBA00023002"/>
    </source>
</evidence>
<evidence type="ECO:0000256" key="3">
    <source>
        <dbReference type="ARBA" id="ARBA00022827"/>
    </source>
</evidence>
<dbReference type="InterPro" id="IPR023753">
    <property type="entry name" value="FAD/NAD-binding_dom"/>
</dbReference>
<dbReference type="AlphaFoldDB" id="A0A1I4SV29"/>
<dbReference type="Proteomes" id="UP000243629">
    <property type="component" value="Unassembled WGS sequence"/>
</dbReference>
<evidence type="ECO:0000256" key="2">
    <source>
        <dbReference type="ARBA" id="ARBA00022630"/>
    </source>
</evidence>
<name>A0A1I4SV29_9GAMM</name>
<gene>
    <name evidence="6" type="ORF">SAMN05216217_11181</name>
</gene>
<keyword evidence="4" id="KW-0560">Oxidoreductase</keyword>
<dbReference type="PANTHER" id="PTHR42913">
    <property type="entry name" value="APOPTOSIS-INDUCING FACTOR 1"/>
    <property type="match status" value="1"/>
</dbReference>
<reference evidence="7" key="1">
    <citation type="submission" date="2016-10" db="EMBL/GenBank/DDBJ databases">
        <authorList>
            <person name="Varghese N."/>
            <person name="Submissions S."/>
        </authorList>
    </citation>
    <scope>NUCLEOTIDE SEQUENCE [LARGE SCALE GENOMIC DNA]</scope>
    <source>
        <strain evidence="7">DSM 24213</strain>
    </source>
</reference>
<evidence type="ECO:0000259" key="5">
    <source>
        <dbReference type="Pfam" id="PF07992"/>
    </source>
</evidence>
<dbReference type="SUPFAM" id="SSF51905">
    <property type="entry name" value="FAD/NAD(P)-binding domain"/>
    <property type="match status" value="2"/>
</dbReference>
<organism evidence="6 7">
    <name type="scientific">Halopseudomonas yangmingensis</name>
    <dbReference type="NCBI Taxonomy" id="1720063"/>
    <lineage>
        <taxon>Bacteria</taxon>
        <taxon>Pseudomonadati</taxon>
        <taxon>Pseudomonadota</taxon>
        <taxon>Gammaproteobacteria</taxon>
        <taxon>Pseudomonadales</taxon>
        <taxon>Pseudomonadaceae</taxon>
        <taxon>Halopseudomonas</taxon>
    </lineage>
</organism>
<dbReference type="InterPro" id="IPR051169">
    <property type="entry name" value="NADH-Q_oxidoreductase"/>
</dbReference>
<evidence type="ECO:0000313" key="6">
    <source>
        <dbReference type="EMBL" id="SFM68143.1"/>
    </source>
</evidence>
<dbReference type="STRING" id="1720063.SAMN05216217_11181"/>
<dbReference type="OrthoDB" id="9767928at2"/>
<dbReference type="GO" id="GO:0003955">
    <property type="term" value="F:NAD(P)H dehydrogenase (quinone) activity"/>
    <property type="evidence" value="ECO:0007669"/>
    <property type="project" value="TreeGrafter"/>
</dbReference>
<dbReference type="EMBL" id="FOUI01000011">
    <property type="protein sequence ID" value="SFM68143.1"/>
    <property type="molecule type" value="Genomic_DNA"/>
</dbReference>
<feature type="domain" description="FAD/NAD(P)-binding" evidence="5">
    <location>
        <begin position="46"/>
        <end position="301"/>
    </location>
</feature>
<dbReference type="InterPro" id="IPR036188">
    <property type="entry name" value="FAD/NAD-bd_sf"/>
</dbReference>
<keyword evidence="3" id="KW-0274">FAD</keyword>
<evidence type="ECO:0000313" key="7">
    <source>
        <dbReference type="Proteomes" id="UP000243629"/>
    </source>
</evidence>
<dbReference type="GO" id="GO:0019646">
    <property type="term" value="P:aerobic electron transport chain"/>
    <property type="evidence" value="ECO:0007669"/>
    <property type="project" value="TreeGrafter"/>
</dbReference>
<sequence>MADVFYARGMFTSDALVDSAPLLLVGAGHSHLLTLRRWLDQGWRPPAGTLLVNPGEHAWYSGMMPGLLAGRHQVEECRIALQPLCAALDVRHLDASVVQLDAAAGQVLLRTGQSIKADCISLDCGAKPPSPQWLDTTVEKLPVKPFGILLQRWQQWRETGWPTRIGVLGGGAAAFEVCMALRAAGFAGELSLLTGSTLLADFPERLRERASALLRQRQVGLHELCMITTVRQYGVYDQQRRVLACEALVLASGAQAHGWQASSGLACDAQGFVRIGNDLRSRSHPQIFASGDCASLPGARRSGVYAVRQAPVLADNLRATLNGGRLSDYRPQRLALALLDCGNGQALLRYGSLGMAGGWCLRWKDRLDRRFIEGMRCPLPID</sequence>
<dbReference type="PANTHER" id="PTHR42913:SF9">
    <property type="entry name" value="SLR1591 PROTEIN"/>
    <property type="match status" value="1"/>
</dbReference>
<evidence type="ECO:0000256" key="1">
    <source>
        <dbReference type="ARBA" id="ARBA00001974"/>
    </source>
</evidence>